<dbReference type="Proteomes" id="UP000265040">
    <property type="component" value="Chromosome 3"/>
</dbReference>
<keyword evidence="1 2" id="KW-0378">Hydrolase</keyword>
<feature type="binding site" evidence="1">
    <location>
        <position position="168"/>
    </location>
    <ligand>
        <name>Zn(2+)</name>
        <dbReference type="ChEBI" id="CHEBI:29105"/>
        <note>catalytic</note>
    </ligand>
</feature>
<keyword evidence="1 2" id="KW-0479">Metal-binding</keyword>
<reference evidence="4" key="3">
    <citation type="submission" date="2025-09" db="UniProtKB">
        <authorList>
            <consortium name="Ensembl"/>
        </authorList>
    </citation>
    <scope>IDENTIFICATION</scope>
</reference>
<comment type="caution">
    <text evidence="1">Lacks conserved residue(s) required for the propagation of feature annotation.</text>
</comment>
<dbReference type="EC" id="3.4.24.-" evidence="2"/>
<dbReference type="OrthoDB" id="291007at2759"/>
<organism evidence="4 5">
    <name type="scientific">Anabas testudineus</name>
    <name type="common">Climbing perch</name>
    <name type="synonym">Anthias testudineus</name>
    <dbReference type="NCBI Taxonomy" id="64144"/>
    <lineage>
        <taxon>Eukaryota</taxon>
        <taxon>Metazoa</taxon>
        <taxon>Chordata</taxon>
        <taxon>Craniata</taxon>
        <taxon>Vertebrata</taxon>
        <taxon>Euteleostomi</taxon>
        <taxon>Actinopterygii</taxon>
        <taxon>Neopterygii</taxon>
        <taxon>Teleostei</taxon>
        <taxon>Neoteleostei</taxon>
        <taxon>Acanthomorphata</taxon>
        <taxon>Anabantaria</taxon>
        <taxon>Anabantiformes</taxon>
        <taxon>Anabantoidei</taxon>
        <taxon>Anabantidae</taxon>
        <taxon>Anabas</taxon>
    </lineage>
</organism>
<dbReference type="InterPro" id="IPR024079">
    <property type="entry name" value="MetalloPept_cat_dom_sf"/>
</dbReference>
<keyword evidence="1 2" id="KW-0645">Protease</keyword>
<dbReference type="InParanoid" id="A0A3Q1J031"/>
<dbReference type="PANTHER" id="PTHR10127:SF899">
    <property type="entry name" value="ASTACIN-LIKE METALLOENDOPEPTIDASE-RELATED"/>
    <property type="match status" value="1"/>
</dbReference>
<keyword evidence="1 2" id="KW-0862">Zinc</keyword>
<evidence type="ECO:0000256" key="1">
    <source>
        <dbReference type="PROSITE-ProRule" id="PRU01211"/>
    </source>
</evidence>
<feature type="binding site" evidence="1">
    <location>
        <position position="174"/>
    </location>
    <ligand>
        <name>Zn(2+)</name>
        <dbReference type="ChEBI" id="CHEBI:29105"/>
        <note>catalytic</note>
    </ligand>
</feature>
<evidence type="ECO:0000313" key="5">
    <source>
        <dbReference type="Proteomes" id="UP000265040"/>
    </source>
</evidence>
<keyword evidence="1 2" id="KW-0482">Metalloprotease</keyword>
<dbReference type="InterPro" id="IPR006026">
    <property type="entry name" value="Peptidase_Metallo"/>
</dbReference>
<feature type="binding site" evidence="1">
    <location>
        <position position="164"/>
    </location>
    <ligand>
        <name>Zn(2+)</name>
        <dbReference type="ChEBI" id="CHEBI:29105"/>
        <note>catalytic</note>
    </ligand>
</feature>
<accession>A0A3Q1J031</accession>
<dbReference type="PROSITE" id="PS51864">
    <property type="entry name" value="ASTACIN"/>
    <property type="match status" value="1"/>
</dbReference>
<dbReference type="SUPFAM" id="SSF55486">
    <property type="entry name" value="Metalloproteases ('zincins'), catalytic domain"/>
    <property type="match status" value="1"/>
</dbReference>
<keyword evidence="5" id="KW-1185">Reference proteome</keyword>
<feature type="domain" description="Peptidase M12A" evidence="3">
    <location>
        <begin position="67"/>
        <end position="265"/>
    </location>
</feature>
<dbReference type="Ensembl" id="ENSATET00000025076.2">
    <property type="protein sequence ID" value="ENSATEP00000024679.2"/>
    <property type="gene ID" value="ENSATEG00000017151.2"/>
</dbReference>
<evidence type="ECO:0000313" key="4">
    <source>
        <dbReference type="Ensembl" id="ENSATEP00000024679.2"/>
    </source>
</evidence>
<reference evidence="4" key="2">
    <citation type="submission" date="2025-08" db="UniProtKB">
        <authorList>
            <consortium name="Ensembl"/>
        </authorList>
    </citation>
    <scope>IDENTIFICATION</scope>
</reference>
<protein>
    <recommendedName>
        <fullName evidence="2">Metalloendopeptidase</fullName>
        <ecNumber evidence="2">3.4.24.-</ecNumber>
    </recommendedName>
</protein>
<feature type="signal peptide" evidence="2">
    <location>
        <begin position="1"/>
        <end position="22"/>
    </location>
</feature>
<feature type="chain" id="PRO_5031594112" description="Metalloendopeptidase" evidence="2">
    <location>
        <begin position="23"/>
        <end position="265"/>
    </location>
</feature>
<proteinExistence type="predicted"/>
<dbReference type="PRINTS" id="PR00480">
    <property type="entry name" value="ASTACIN"/>
</dbReference>
<evidence type="ECO:0000259" key="3">
    <source>
        <dbReference type="PROSITE" id="PS51864"/>
    </source>
</evidence>
<dbReference type="InterPro" id="IPR001506">
    <property type="entry name" value="Peptidase_M12A"/>
</dbReference>
<name>A0A3Q1J031_ANATE</name>
<sequence length="265" mass="29547">MTPVVFFLLLLPVMLIPSVSLSLSTLYGPRLETWHKKAHHTVFVTICHTVKSHLLKHGDIKPVSNRNAVPCTATGCKWPKTGSYVIVPVAISSDFDPQQLDTIVRALVGFHQSTCIRFVWLTNQANFLYFFSGTGCWSFLGRQSGGQAISLQKDGCVYFSSVQHEVLHALGFHHEHVRSDRDSYVNVNMQNVQPGMESNFEKVQTNNLGTAYDFNSVMQYSNSAFSKNNQPTITAKSNPNLVLGGAAQMSPNDVARFNRLYQCCK</sequence>
<dbReference type="GeneTree" id="ENSGT00940000161051"/>
<reference evidence="4" key="1">
    <citation type="submission" date="2021-04" db="EMBL/GenBank/DDBJ databases">
        <authorList>
            <consortium name="Wellcome Sanger Institute Data Sharing"/>
        </authorList>
    </citation>
    <scope>NUCLEOTIDE SEQUENCE [LARGE SCALE GENOMIC DNA]</scope>
</reference>
<keyword evidence="2" id="KW-0732">Signal</keyword>
<dbReference type="GO" id="GO:0004222">
    <property type="term" value="F:metalloendopeptidase activity"/>
    <property type="evidence" value="ECO:0007669"/>
    <property type="project" value="UniProtKB-UniRule"/>
</dbReference>
<dbReference type="Gene3D" id="3.40.390.10">
    <property type="entry name" value="Collagenase (Catalytic Domain)"/>
    <property type="match status" value="1"/>
</dbReference>
<dbReference type="GO" id="GO:0006508">
    <property type="term" value="P:proteolysis"/>
    <property type="evidence" value="ECO:0007669"/>
    <property type="project" value="UniProtKB-KW"/>
</dbReference>
<comment type="cofactor">
    <cofactor evidence="1 2">
        <name>Zn(2+)</name>
        <dbReference type="ChEBI" id="CHEBI:29105"/>
    </cofactor>
    <text evidence="1 2">Binds 1 zinc ion per subunit.</text>
</comment>
<dbReference type="GO" id="GO:0008270">
    <property type="term" value="F:zinc ion binding"/>
    <property type="evidence" value="ECO:0007669"/>
    <property type="project" value="UniProtKB-UniRule"/>
</dbReference>
<dbReference type="SMART" id="SM00235">
    <property type="entry name" value="ZnMc"/>
    <property type="match status" value="1"/>
</dbReference>
<feature type="active site" evidence="1">
    <location>
        <position position="165"/>
    </location>
</feature>
<dbReference type="Pfam" id="PF01400">
    <property type="entry name" value="Astacin"/>
    <property type="match status" value="1"/>
</dbReference>
<dbReference type="AlphaFoldDB" id="A0A3Q1J031"/>
<evidence type="ECO:0000256" key="2">
    <source>
        <dbReference type="RuleBase" id="RU361183"/>
    </source>
</evidence>
<dbReference type="PANTHER" id="PTHR10127">
    <property type="entry name" value="DISCOIDIN, CUB, EGF, LAMININ , AND ZINC METALLOPROTEASE DOMAIN CONTAINING"/>
    <property type="match status" value="1"/>
</dbReference>